<keyword evidence="4 7" id="KW-0808">Transferase</keyword>
<dbReference type="InterPro" id="IPR029063">
    <property type="entry name" value="SAM-dependent_MTases_sf"/>
</dbReference>
<dbReference type="InterPro" id="IPR020598">
    <property type="entry name" value="rRNA_Ade_methylase_Trfase_N"/>
</dbReference>
<dbReference type="EMBL" id="AZHX01000262">
    <property type="protein sequence ID" value="ETX08251.1"/>
    <property type="molecule type" value="Genomic_DNA"/>
</dbReference>
<dbReference type="GO" id="GO:0003723">
    <property type="term" value="F:RNA binding"/>
    <property type="evidence" value="ECO:0007669"/>
    <property type="project" value="UniProtKB-UniRule"/>
</dbReference>
<evidence type="ECO:0000256" key="7">
    <source>
        <dbReference type="HAMAP-Rule" id="MF_00607"/>
    </source>
</evidence>
<dbReference type="PANTHER" id="PTHR11727">
    <property type="entry name" value="DIMETHYLADENOSINE TRANSFERASE"/>
    <property type="match status" value="1"/>
</dbReference>
<dbReference type="Gene3D" id="1.10.8.100">
    <property type="entry name" value="Ribosomal RNA adenine dimethylase-like, domain 2"/>
    <property type="match status" value="1"/>
</dbReference>
<keyword evidence="3 7" id="KW-0489">Methyltransferase</keyword>
<comment type="caution">
    <text evidence="10">The sequence shown here is derived from an EMBL/GenBank/DDBJ whole genome shotgun (WGS) entry which is preliminary data.</text>
</comment>
<comment type="catalytic activity">
    <reaction evidence="7">
        <text>adenosine(1518)/adenosine(1519) in 16S rRNA + 4 S-adenosyl-L-methionine = N(6)-dimethyladenosine(1518)/N(6)-dimethyladenosine(1519) in 16S rRNA + 4 S-adenosyl-L-homocysteine + 4 H(+)</text>
        <dbReference type="Rhea" id="RHEA:19609"/>
        <dbReference type="Rhea" id="RHEA-COMP:10232"/>
        <dbReference type="Rhea" id="RHEA-COMP:10233"/>
        <dbReference type="ChEBI" id="CHEBI:15378"/>
        <dbReference type="ChEBI" id="CHEBI:57856"/>
        <dbReference type="ChEBI" id="CHEBI:59789"/>
        <dbReference type="ChEBI" id="CHEBI:74411"/>
        <dbReference type="ChEBI" id="CHEBI:74493"/>
        <dbReference type="EC" id="2.1.1.182"/>
    </reaction>
</comment>
<dbReference type="Pfam" id="PF00398">
    <property type="entry name" value="RrnaAD"/>
    <property type="match status" value="1"/>
</dbReference>
<evidence type="ECO:0000256" key="1">
    <source>
        <dbReference type="ARBA" id="ARBA00022490"/>
    </source>
</evidence>
<evidence type="ECO:0000256" key="8">
    <source>
        <dbReference type="PROSITE-ProRule" id="PRU01026"/>
    </source>
</evidence>
<feature type="binding site" evidence="7 8">
    <location>
        <position position="71"/>
    </location>
    <ligand>
        <name>S-adenosyl-L-methionine</name>
        <dbReference type="ChEBI" id="CHEBI:59789"/>
    </ligand>
</feature>
<comment type="similarity">
    <text evidence="7">Belongs to the class I-like SAM-binding methyltransferase superfamily. rRNA adenine N(6)-methyltransferase family. RsmA subfamily.</text>
</comment>
<comment type="caution">
    <text evidence="7 8">Lacks conserved residue(s) required for the propagation of feature annotation.</text>
</comment>
<feature type="binding site" evidence="7 8">
    <location>
        <position position="50"/>
    </location>
    <ligand>
        <name>S-adenosyl-L-methionine</name>
        <dbReference type="ChEBI" id="CHEBI:59789"/>
    </ligand>
</feature>
<dbReference type="HAMAP" id="MF_00607">
    <property type="entry name" value="16SrRNA_methyltr_A"/>
    <property type="match status" value="1"/>
</dbReference>
<reference evidence="10 11" key="1">
    <citation type="journal article" date="2014" name="Nature">
        <title>An environmental bacterial taxon with a large and distinct metabolic repertoire.</title>
        <authorList>
            <person name="Wilson M.C."/>
            <person name="Mori T."/>
            <person name="Ruckert C."/>
            <person name="Uria A.R."/>
            <person name="Helf M.J."/>
            <person name="Takada K."/>
            <person name="Gernert C."/>
            <person name="Steffens U.A."/>
            <person name="Heycke N."/>
            <person name="Schmitt S."/>
            <person name="Rinke C."/>
            <person name="Helfrich E.J."/>
            <person name="Brachmann A.O."/>
            <person name="Gurgui C."/>
            <person name="Wakimoto T."/>
            <person name="Kracht M."/>
            <person name="Crusemann M."/>
            <person name="Hentschel U."/>
            <person name="Abe I."/>
            <person name="Matsunaga S."/>
            <person name="Kalinowski J."/>
            <person name="Takeyama H."/>
            <person name="Piel J."/>
        </authorList>
    </citation>
    <scope>NUCLEOTIDE SEQUENCE [LARGE SCALE GENOMIC DNA]</scope>
    <source>
        <strain evidence="11">TSY2</strain>
    </source>
</reference>
<dbReference type="GO" id="GO:0005829">
    <property type="term" value="C:cytosol"/>
    <property type="evidence" value="ECO:0007669"/>
    <property type="project" value="TreeGrafter"/>
</dbReference>
<dbReference type="HOGENOM" id="CLU_041220_0_1_7"/>
<dbReference type="InterPro" id="IPR001737">
    <property type="entry name" value="KsgA/Erm"/>
</dbReference>
<accession>W4MEA5</accession>
<dbReference type="SUPFAM" id="SSF53335">
    <property type="entry name" value="S-adenosyl-L-methionine-dependent methyltransferases"/>
    <property type="match status" value="1"/>
</dbReference>
<comment type="function">
    <text evidence="7">Specifically dimethylates two adjacent adenosines (A1518 and A1519) in the loop of a conserved hairpin near the 3'-end of 16S rRNA in the 30S particle. May play a critical role in biogenesis of 30S subunits.</text>
</comment>
<dbReference type="PANTHER" id="PTHR11727:SF7">
    <property type="entry name" value="DIMETHYLADENOSINE TRANSFERASE-RELATED"/>
    <property type="match status" value="1"/>
</dbReference>
<evidence type="ECO:0000256" key="5">
    <source>
        <dbReference type="ARBA" id="ARBA00022691"/>
    </source>
</evidence>
<evidence type="ECO:0000313" key="11">
    <source>
        <dbReference type="Proteomes" id="UP000019140"/>
    </source>
</evidence>
<dbReference type="GO" id="GO:0052908">
    <property type="term" value="F:16S rRNA (adenine(1518)-N(6)/adenine(1519)-N(6))-dimethyltransferase activity"/>
    <property type="evidence" value="ECO:0007669"/>
    <property type="project" value="UniProtKB-EC"/>
</dbReference>
<name>W4MEA5_9BACT</name>
<evidence type="ECO:0000256" key="6">
    <source>
        <dbReference type="ARBA" id="ARBA00022884"/>
    </source>
</evidence>
<protein>
    <recommendedName>
        <fullName evidence="7">Ribosomal RNA small subunit methyltransferase A</fullName>
        <ecNumber evidence="7">2.1.1.182</ecNumber>
    </recommendedName>
    <alternativeName>
        <fullName evidence="7">16S rRNA (adenine(1518)-N(6)/adenine(1519)-N(6))-dimethyltransferase</fullName>
    </alternativeName>
    <alternativeName>
        <fullName evidence="7">16S rRNA dimethyladenosine transferase</fullName>
    </alternativeName>
    <alternativeName>
        <fullName evidence="7">16S rRNA dimethylase</fullName>
    </alternativeName>
    <alternativeName>
        <fullName evidence="7">S-adenosylmethionine-6-N', N'-adenosyl(rRNA) dimethyltransferase</fullName>
    </alternativeName>
</protein>
<dbReference type="InterPro" id="IPR023165">
    <property type="entry name" value="rRNA_Ade_diMease-like_C"/>
</dbReference>
<keyword evidence="2 7" id="KW-0698">rRNA processing</keyword>
<feature type="binding site" evidence="7 8">
    <location>
        <position position="25"/>
    </location>
    <ligand>
        <name>S-adenosyl-L-methionine</name>
        <dbReference type="ChEBI" id="CHEBI:59789"/>
    </ligand>
</feature>
<dbReference type="AlphaFoldDB" id="W4MEA5"/>
<comment type="subcellular location">
    <subcellularLocation>
        <location evidence="7">Cytoplasm</location>
    </subcellularLocation>
</comment>
<evidence type="ECO:0000256" key="3">
    <source>
        <dbReference type="ARBA" id="ARBA00022603"/>
    </source>
</evidence>
<dbReference type="SMART" id="SM00650">
    <property type="entry name" value="rADc"/>
    <property type="match status" value="1"/>
</dbReference>
<evidence type="ECO:0000256" key="4">
    <source>
        <dbReference type="ARBA" id="ARBA00022679"/>
    </source>
</evidence>
<keyword evidence="11" id="KW-1185">Reference proteome</keyword>
<evidence type="ECO:0000256" key="2">
    <source>
        <dbReference type="ARBA" id="ARBA00022552"/>
    </source>
</evidence>
<keyword evidence="1 7" id="KW-0963">Cytoplasm</keyword>
<organism evidence="10 11">
    <name type="scientific">Candidatus Entotheonella gemina</name>
    <dbReference type="NCBI Taxonomy" id="1429439"/>
    <lineage>
        <taxon>Bacteria</taxon>
        <taxon>Pseudomonadati</taxon>
        <taxon>Nitrospinota/Tectimicrobiota group</taxon>
        <taxon>Candidatus Tectimicrobiota</taxon>
        <taxon>Candidatus Entotheonellia</taxon>
        <taxon>Candidatus Entotheonellales</taxon>
        <taxon>Candidatus Entotheonellaceae</taxon>
        <taxon>Candidatus Entotheonella</taxon>
    </lineage>
</organism>
<sequence length="280" mass="31809">MRKKSYSNSNKPSSRYRKRFGQVFLRDSMVVEQIVMRAQLTPSETALEIGPGRGALTEALAERVTTLYALEIERPFVEALRQRFADRPHVRVIQADARRYDYEQLPHPLVVVANLPYSTATHILRHLLTYRQRLSRLIVMVQKEVAERLAAAAGSKSYSGLSVFFQYYAAIEPCFDVPPQAFSPNPAVDSTVLRIEPFATPPWPSSDEHFLFQLVKCAFAHRRKTLRKNLLAMNQWQLNEADLAAVWSDLSFASTIRPQELSPAQFVALAKAIKPLRPSP</sequence>
<keyword evidence="6 7" id="KW-0694">RNA-binding</keyword>
<dbReference type="PROSITE" id="PS51689">
    <property type="entry name" value="SAM_RNA_A_N6_MT"/>
    <property type="match status" value="1"/>
</dbReference>
<dbReference type="NCBIfam" id="TIGR00755">
    <property type="entry name" value="ksgA"/>
    <property type="match status" value="1"/>
</dbReference>
<feature type="domain" description="Ribosomal RNA adenine methylase transferase N-terminal" evidence="9">
    <location>
        <begin position="30"/>
        <end position="199"/>
    </location>
</feature>
<dbReference type="CDD" id="cd02440">
    <property type="entry name" value="AdoMet_MTases"/>
    <property type="match status" value="1"/>
</dbReference>
<feature type="binding site" evidence="7 8">
    <location>
        <position position="114"/>
    </location>
    <ligand>
        <name>S-adenosyl-L-methionine</name>
        <dbReference type="ChEBI" id="CHEBI:59789"/>
    </ligand>
</feature>
<feature type="binding site" evidence="7 8">
    <location>
        <position position="96"/>
    </location>
    <ligand>
        <name>S-adenosyl-L-methionine</name>
        <dbReference type="ChEBI" id="CHEBI:59789"/>
    </ligand>
</feature>
<dbReference type="Gene3D" id="3.40.50.150">
    <property type="entry name" value="Vaccinia Virus protein VP39"/>
    <property type="match status" value="1"/>
</dbReference>
<dbReference type="PATRIC" id="fig|1429439.4.peg.1115"/>
<dbReference type="Proteomes" id="UP000019140">
    <property type="component" value="Unassembled WGS sequence"/>
</dbReference>
<dbReference type="EC" id="2.1.1.182" evidence="7"/>
<dbReference type="InterPro" id="IPR011530">
    <property type="entry name" value="rRNA_adenine_dimethylase"/>
</dbReference>
<evidence type="ECO:0000259" key="9">
    <source>
        <dbReference type="SMART" id="SM00650"/>
    </source>
</evidence>
<keyword evidence="5 7" id="KW-0949">S-adenosyl-L-methionine</keyword>
<evidence type="ECO:0000313" key="10">
    <source>
        <dbReference type="EMBL" id="ETX08251.1"/>
    </source>
</evidence>
<proteinExistence type="inferred from homology"/>
<gene>
    <name evidence="7" type="primary">rsmA</name>
    <name evidence="7" type="synonym">ksgA</name>
    <name evidence="10" type="ORF">ETSY2_06445</name>
</gene>